<accession>A0A0C9X0I3</accession>
<dbReference type="Proteomes" id="UP000054477">
    <property type="component" value="Unassembled WGS sequence"/>
</dbReference>
<reference evidence="2" key="2">
    <citation type="submission" date="2015-01" db="EMBL/GenBank/DDBJ databases">
        <title>Evolutionary Origins and Diversification of the Mycorrhizal Mutualists.</title>
        <authorList>
            <consortium name="DOE Joint Genome Institute"/>
            <consortium name="Mycorrhizal Genomics Consortium"/>
            <person name="Kohler A."/>
            <person name="Kuo A."/>
            <person name="Nagy L.G."/>
            <person name="Floudas D."/>
            <person name="Copeland A."/>
            <person name="Barry K.W."/>
            <person name="Cichocki N."/>
            <person name="Veneault-Fourrey C."/>
            <person name="LaButti K."/>
            <person name="Lindquist E.A."/>
            <person name="Lipzen A."/>
            <person name="Lundell T."/>
            <person name="Morin E."/>
            <person name="Murat C."/>
            <person name="Riley R."/>
            <person name="Ohm R."/>
            <person name="Sun H."/>
            <person name="Tunlid A."/>
            <person name="Henrissat B."/>
            <person name="Grigoriev I.V."/>
            <person name="Hibbett D.S."/>
            <person name="Martin F."/>
        </authorList>
    </citation>
    <scope>NUCLEOTIDE SEQUENCE [LARGE SCALE GENOMIC DNA]</scope>
    <source>
        <strain evidence="2">LaAM-08-1</strain>
    </source>
</reference>
<dbReference type="HOGENOM" id="CLU_3106711_0_0_1"/>
<reference evidence="1 2" key="1">
    <citation type="submission" date="2014-04" db="EMBL/GenBank/DDBJ databases">
        <authorList>
            <consortium name="DOE Joint Genome Institute"/>
            <person name="Kuo A."/>
            <person name="Kohler A."/>
            <person name="Nagy L.G."/>
            <person name="Floudas D."/>
            <person name="Copeland A."/>
            <person name="Barry K.W."/>
            <person name="Cichocki N."/>
            <person name="Veneault-Fourrey C."/>
            <person name="LaButti K."/>
            <person name="Lindquist E.A."/>
            <person name="Lipzen A."/>
            <person name="Lundell T."/>
            <person name="Morin E."/>
            <person name="Murat C."/>
            <person name="Sun H."/>
            <person name="Tunlid A."/>
            <person name="Henrissat B."/>
            <person name="Grigoriev I.V."/>
            <person name="Hibbett D.S."/>
            <person name="Martin F."/>
            <person name="Nordberg H.P."/>
            <person name="Cantor M.N."/>
            <person name="Hua S.X."/>
        </authorList>
    </citation>
    <scope>NUCLEOTIDE SEQUENCE [LARGE SCALE GENOMIC DNA]</scope>
    <source>
        <strain evidence="1 2">LaAM-08-1</strain>
    </source>
</reference>
<sequence>MTRLEVHSLLAFSTQASTDQCPISSEPDPLPTVRDELQSIDLWKHRTNCNF</sequence>
<name>A0A0C9X0I3_9AGAR</name>
<gene>
    <name evidence="1" type="ORF">K443DRAFT_680568</name>
</gene>
<evidence type="ECO:0000313" key="1">
    <source>
        <dbReference type="EMBL" id="KIJ98645.1"/>
    </source>
</evidence>
<keyword evidence="2" id="KW-1185">Reference proteome</keyword>
<dbReference type="EMBL" id="KN838664">
    <property type="protein sequence ID" value="KIJ98645.1"/>
    <property type="molecule type" value="Genomic_DNA"/>
</dbReference>
<evidence type="ECO:0000313" key="2">
    <source>
        <dbReference type="Proteomes" id="UP000054477"/>
    </source>
</evidence>
<protein>
    <submittedName>
        <fullName evidence="1">Uncharacterized protein</fullName>
    </submittedName>
</protein>
<dbReference type="AlphaFoldDB" id="A0A0C9X0I3"/>
<proteinExistence type="predicted"/>
<organism evidence="1 2">
    <name type="scientific">Laccaria amethystina LaAM-08-1</name>
    <dbReference type="NCBI Taxonomy" id="1095629"/>
    <lineage>
        <taxon>Eukaryota</taxon>
        <taxon>Fungi</taxon>
        <taxon>Dikarya</taxon>
        <taxon>Basidiomycota</taxon>
        <taxon>Agaricomycotina</taxon>
        <taxon>Agaricomycetes</taxon>
        <taxon>Agaricomycetidae</taxon>
        <taxon>Agaricales</taxon>
        <taxon>Agaricineae</taxon>
        <taxon>Hydnangiaceae</taxon>
        <taxon>Laccaria</taxon>
    </lineage>
</organism>